<dbReference type="AlphaFoldDB" id="A0A6S7IV46"/>
<protein>
    <submittedName>
        <fullName evidence="1">Uncharacterized protein</fullName>
    </submittedName>
</protein>
<keyword evidence="2" id="KW-1185">Reference proteome</keyword>
<gene>
    <name evidence="1" type="ORF">PACLA_8A080335</name>
</gene>
<evidence type="ECO:0000313" key="2">
    <source>
        <dbReference type="Proteomes" id="UP001152795"/>
    </source>
</evidence>
<dbReference type="PANTHER" id="PTHR31424:SF3">
    <property type="entry name" value="RING-TYPE DOMAIN-CONTAINING PROTEIN"/>
    <property type="match status" value="1"/>
</dbReference>
<feature type="non-terminal residue" evidence="1">
    <location>
        <position position="1"/>
    </location>
</feature>
<comment type="caution">
    <text evidence="1">The sequence shown here is derived from an EMBL/GenBank/DDBJ whole genome shotgun (WGS) entry which is preliminary data.</text>
</comment>
<name>A0A6S7IV46_PARCT</name>
<sequence length="184" mass="21146">QGEAVKVKISGDGARMTRNSNFILMSFALVESDHDAMAAKGNHTIGVVNGKEDYETLKTCFRDILADIDKLVEEKNIKYFNSPEMKRDLKDLRESAEKKSGNYCCVNPPLLNIELDHIIPDELHLLLRIMDVLTGNLVADAVEWDRSDNWNKKKSERKNTHVIELTETIRACWYFFRHMGEDQC</sequence>
<dbReference type="EMBL" id="CACRXK020011158">
    <property type="protein sequence ID" value="CAB4020859.1"/>
    <property type="molecule type" value="Genomic_DNA"/>
</dbReference>
<accession>A0A6S7IV46</accession>
<dbReference type="Proteomes" id="UP001152795">
    <property type="component" value="Unassembled WGS sequence"/>
</dbReference>
<proteinExistence type="predicted"/>
<dbReference type="OrthoDB" id="2357358at2759"/>
<organism evidence="1 2">
    <name type="scientific">Paramuricea clavata</name>
    <name type="common">Red gorgonian</name>
    <name type="synonym">Violescent sea-whip</name>
    <dbReference type="NCBI Taxonomy" id="317549"/>
    <lineage>
        <taxon>Eukaryota</taxon>
        <taxon>Metazoa</taxon>
        <taxon>Cnidaria</taxon>
        <taxon>Anthozoa</taxon>
        <taxon>Octocorallia</taxon>
        <taxon>Malacalcyonacea</taxon>
        <taxon>Plexauridae</taxon>
        <taxon>Paramuricea</taxon>
    </lineage>
</organism>
<dbReference type="PANTHER" id="PTHR31424">
    <property type="entry name" value="PROTEIN CBG23806"/>
    <property type="match status" value="1"/>
</dbReference>
<evidence type="ECO:0000313" key="1">
    <source>
        <dbReference type="EMBL" id="CAB4020859.1"/>
    </source>
</evidence>
<reference evidence="1" key="1">
    <citation type="submission" date="2020-04" db="EMBL/GenBank/DDBJ databases">
        <authorList>
            <person name="Alioto T."/>
            <person name="Alioto T."/>
            <person name="Gomez Garrido J."/>
        </authorList>
    </citation>
    <scope>NUCLEOTIDE SEQUENCE</scope>
    <source>
        <strain evidence="1">A484AB</strain>
    </source>
</reference>